<feature type="transmembrane region" description="Helical" evidence="2">
    <location>
        <begin position="201"/>
        <end position="218"/>
    </location>
</feature>
<dbReference type="PANTHER" id="PTHR30373:SF2">
    <property type="entry name" value="UPF0603 PROTEIN YGCG"/>
    <property type="match status" value="1"/>
</dbReference>
<keyword evidence="2" id="KW-0472">Membrane</keyword>
<evidence type="ECO:0000256" key="1">
    <source>
        <dbReference type="SAM" id="MobiDB-lite"/>
    </source>
</evidence>
<feature type="region of interest" description="Disordered" evidence="1">
    <location>
        <begin position="258"/>
        <end position="279"/>
    </location>
</feature>
<evidence type="ECO:0000313" key="7">
    <source>
        <dbReference type="Proteomes" id="UP000256345"/>
    </source>
</evidence>
<proteinExistence type="predicted"/>
<dbReference type="EMBL" id="QUMU01000001">
    <property type="protein sequence ID" value="REG37578.1"/>
    <property type="molecule type" value="Genomic_DNA"/>
</dbReference>
<organism evidence="4 6">
    <name type="scientific">Archangium gephyra</name>
    <dbReference type="NCBI Taxonomy" id="48"/>
    <lineage>
        <taxon>Bacteria</taxon>
        <taxon>Pseudomonadati</taxon>
        <taxon>Myxococcota</taxon>
        <taxon>Myxococcia</taxon>
        <taxon>Myxococcales</taxon>
        <taxon>Cystobacterineae</taxon>
        <taxon>Archangiaceae</taxon>
        <taxon>Archangium</taxon>
    </lineage>
</organism>
<dbReference type="PANTHER" id="PTHR30373">
    <property type="entry name" value="UPF0603 PROTEIN YGCG"/>
    <property type="match status" value="1"/>
</dbReference>
<dbReference type="Proteomes" id="UP000035579">
    <property type="component" value="Chromosome"/>
</dbReference>
<evidence type="ECO:0000313" key="6">
    <source>
        <dbReference type="Proteomes" id="UP000035579"/>
    </source>
</evidence>
<name>A0AAC8QBV7_9BACT</name>
<evidence type="ECO:0000259" key="3">
    <source>
        <dbReference type="Pfam" id="PF04536"/>
    </source>
</evidence>
<dbReference type="Pfam" id="PF04536">
    <property type="entry name" value="TPM_phosphatase"/>
    <property type="match status" value="1"/>
</dbReference>
<dbReference type="AlphaFoldDB" id="A0AAC8QBV7"/>
<reference evidence="5 7" key="2">
    <citation type="submission" date="2018-08" db="EMBL/GenBank/DDBJ databases">
        <title>Genomic Encyclopedia of Archaeal and Bacterial Type Strains, Phase II (KMG-II): from individual species to whole genera.</title>
        <authorList>
            <person name="Goeker M."/>
        </authorList>
    </citation>
    <scope>NUCLEOTIDE SEQUENCE [LARGE SCALE GENOMIC DNA]</scope>
    <source>
        <strain evidence="5 7">DSM 2261</strain>
    </source>
</reference>
<dbReference type="RefSeq" id="WP_053066784.1">
    <property type="nucleotide sequence ID" value="NZ_CP011509.1"/>
</dbReference>
<sequence>MQERKRALAWCVLVLLIGLPAMGATVKSIPMPEPGTWSVDTTGRLRAETLAELNRIGTQVNASGQGQLAIVMVDSTEGRQPRAFATELFNHWGVGHAERNDGALLFVAMDDRKVEIVLGDGVDSAEDIQRSDAVMARIIPLFKQGDADSAVLEGTQGLSALLAQHPASTAPGTGMSLGGGLAAPNQLSEESGSRSSGGSPAFGLFVVAAVIAGIVAIFKMDKNSRGPRKPRRSTTTTTTPYWGGGGFFGGGGYSGGGGGGGGGGYGGGSSSGGGSSGSF</sequence>
<dbReference type="KEGG" id="age:AA314_05969"/>
<dbReference type="Proteomes" id="UP000256345">
    <property type="component" value="Unassembled WGS sequence"/>
</dbReference>
<gene>
    <name evidence="4" type="ORF">AA314_05969</name>
    <name evidence="5" type="ORF">ATI61_101564</name>
</gene>
<dbReference type="InterPro" id="IPR007621">
    <property type="entry name" value="TPM_dom"/>
</dbReference>
<evidence type="ECO:0000256" key="2">
    <source>
        <dbReference type="SAM" id="Phobius"/>
    </source>
</evidence>
<keyword evidence="2" id="KW-1133">Transmembrane helix</keyword>
<reference evidence="4 6" key="1">
    <citation type="submission" date="2015-05" db="EMBL/GenBank/DDBJ databases">
        <title>Genome assembly of Archangium gephyra DSM 2261.</title>
        <authorList>
            <person name="Sharma G."/>
            <person name="Subramanian S."/>
        </authorList>
    </citation>
    <scope>NUCLEOTIDE SEQUENCE [LARGE SCALE GENOMIC DNA]</scope>
    <source>
        <strain evidence="4 6">DSM 2261</strain>
    </source>
</reference>
<feature type="domain" description="TPM" evidence="3">
    <location>
        <begin position="39"/>
        <end position="160"/>
    </location>
</feature>
<dbReference type="Gene3D" id="3.10.310.50">
    <property type="match status" value="1"/>
</dbReference>
<protein>
    <submittedName>
        <fullName evidence="4">Beta-propeller domains of methanol dehydrogenase type</fullName>
    </submittedName>
</protein>
<evidence type="ECO:0000313" key="5">
    <source>
        <dbReference type="EMBL" id="REG37578.1"/>
    </source>
</evidence>
<feature type="region of interest" description="Disordered" evidence="1">
    <location>
        <begin position="172"/>
        <end position="195"/>
    </location>
</feature>
<accession>A0AAC8QBV7</accession>
<keyword evidence="2" id="KW-0812">Transmembrane</keyword>
<evidence type="ECO:0000313" key="4">
    <source>
        <dbReference type="EMBL" id="AKJ04343.1"/>
    </source>
</evidence>
<dbReference type="EMBL" id="CP011509">
    <property type="protein sequence ID" value="AKJ04343.1"/>
    <property type="molecule type" value="Genomic_DNA"/>
</dbReference>
<keyword evidence="7" id="KW-1185">Reference proteome</keyword>
<feature type="region of interest" description="Disordered" evidence="1">
    <location>
        <begin position="223"/>
        <end position="243"/>
    </location>
</feature>